<dbReference type="EMBL" id="CP091139">
    <property type="protein sequence ID" value="UUT36223.1"/>
    <property type="molecule type" value="Genomic_DNA"/>
</dbReference>
<dbReference type="InterPro" id="IPR042099">
    <property type="entry name" value="ANL_N_sf"/>
</dbReference>
<dbReference type="Pfam" id="PF00501">
    <property type="entry name" value="AMP-binding"/>
    <property type="match status" value="1"/>
</dbReference>
<comment type="similarity">
    <text evidence="1">Belongs to the ATP-dependent AMP-binding enzyme family.</text>
</comment>
<organism evidence="5 6">
    <name type="scientific">Microbacterium elymi</name>
    <dbReference type="NCBI Taxonomy" id="2909587"/>
    <lineage>
        <taxon>Bacteria</taxon>
        <taxon>Bacillati</taxon>
        <taxon>Actinomycetota</taxon>
        <taxon>Actinomycetes</taxon>
        <taxon>Micrococcales</taxon>
        <taxon>Microbacteriaceae</taxon>
        <taxon>Microbacterium</taxon>
    </lineage>
</organism>
<dbReference type="InterPro" id="IPR025110">
    <property type="entry name" value="AMP-bd_C"/>
</dbReference>
<keyword evidence="6" id="KW-1185">Reference proteome</keyword>
<dbReference type="RefSeq" id="WP_259612872.1">
    <property type="nucleotide sequence ID" value="NZ_CP091139.2"/>
</dbReference>
<dbReference type="PANTHER" id="PTHR43201:SF5">
    <property type="entry name" value="MEDIUM-CHAIN ACYL-COA LIGASE ACSF2, MITOCHONDRIAL"/>
    <property type="match status" value="1"/>
</dbReference>
<proteinExistence type="inferred from homology"/>
<feature type="domain" description="AMP-dependent synthetase/ligase" evidence="3">
    <location>
        <begin position="2"/>
        <end position="292"/>
    </location>
</feature>
<dbReference type="Proteomes" id="UP001054811">
    <property type="component" value="Chromosome"/>
</dbReference>
<evidence type="ECO:0000259" key="4">
    <source>
        <dbReference type="Pfam" id="PF13193"/>
    </source>
</evidence>
<evidence type="ECO:0000313" key="5">
    <source>
        <dbReference type="EMBL" id="UUT36223.1"/>
    </source>
</evidence>
<accession>A0ABY5NM14</accession>
<dbReference type="Gene3D" id="3.40.50.12780">
    <property type="entry name" value="N-terminal domain of ligase-like"/>
    <property type="match status" value="1"/>
</dbReference>
<evidence type="ECO:0000256" key="2">
    <source>
        <dbReference type="ARBA" id="ARBA00022598"/>
    </source>
</evidence>
<dbReference type="SUPFAM" id="SSF56801">
    <property type="entry name" value="Acetyl-CoA synthetase-like"/>
    <property type="match status" value="1"/>
</dbReference>
<sequence>MRAGEVAALLDDSGAAVLIHPTSLTPVATDAAAQAAGDVLLSVVDDDTAPAPGLSWADAVAGDTPLPPAAPDGAELWIYTGGTTGRPKAVRWDEQDMFEVQMFATYSLSERPWPHTLDEAVAIASDRSYPPMVNLPLAPFMHGTALTTSMNTLTIGGTVLITGSARLDAEAAVRFANVAHATRVIVAGDAVTIPLVDAAERLGVRLETVTSVMSSGMRFSPESKRRLHELGDLSIFDLLASTEGGGFAVTTTTGVDNLPGRPQLFPTAVVLDEQRHEIQDRPGALGVLAQRGALPLGYHGDAEKTAATFPIIDGVRHVVPGDWVRVEDDRHIEFLGRGSGVINTGGEKVYPLEVEEALLSHPAVADAVVLGAPDPRFGEVVTAVVQRGADVTPDELLAHVDSLLAGYKKPRHILFRASMDRTPTGKVDIGSLRDEVVRDRNQKGSA</sequence>
<reference evidence="5" key="1">
    <citation type="submission" date="2022-01" db="EMBL/GenBank/DDBJ databases">
        <title>Microbacterium eymi and Microbacterium rhizovicinus sp. nov., isolated from the rhizospheric soil of Elymus tsukushiensis, a plant native to the Dokdo Islands, Republic of Korea.</title>
        <authorList>
            <person name="Hwang Y.J."/>
        </authorList>
    </citation>
    <scope>NUCLEOTIDE SEQUENCE</scope>
    <source>
        <strain evidence="5">KUDC0405</strain>
    </source>
</reference>
<dbReference type="InterPro" id="IPR000873">
    <property type="entry name" value="AMP-dep_synth/lig_dom"/>
</dbReference>
<evidence type="ECO:0000259" key="3">
    <source>
        <dbReference type="Pfam" id="PF00501"/>
    </source>
</evidence>
<name>A0ABY5NM14_9MICO</name>
<dbReference type="PANTHER" id="PTHR43201">
    <property type="entry name" value="ACYL-COA SYNTHETASE"/>
    <property type="match status" value="1"/>
</dbReference>
<dbReference type="InterPro" id="IPR045851">
    <property type="entry name" value="AMP-bd_C_sf"/>
</dbReference>
<feature type="domain" description="AMP-binding enzyme C-terminal" evidence="4">
    <location>
        <begin position="353"/>
        <end position="426"/>
    </location>
</feature>
<gene>
    <name evidence="5" type="ORF">L2X98_24755</name>
</gene>
<protein>
    <submittedName>
        <fullName evidence="5">AMP-binding protein</fullName>
    </submittedName>
</protein>
<dbReference type="Pfam" id="PF13193">
    <property type="entry name" value="AMP-binding_C"/>
    <property type="match status" value="1"/>
</dbReference>
<evidence type="ECO:0000256" key="1">
    <source>
        <dbReference type="ARBA" id="ARBA00006432"/>
    </source>
</evidence>
<dbReference type="Gene3D" id="3.30.300.30">
    <property type="match status" value="1"/>
</dbReference>
<keyword evidence="2" id="KW-0436">Ligase</keyword>
<evidence type="ECO:0000313" key="6">
    <source>
        <dbReference type="Proteomes" id="UP001054811"/>
    </source>
</evidence>